<dbReference type="InterPro" id="IPR045851">
    <property type="entry name" value="AMP-bd_C_sf"/>
</dbReference>
<comment type="similarity">
    <text evidence="2">Belongs to the ATP-dependent AMP-binding enzyme family.</text>
</comment>
<dbReference type="PROSITE" id="PS50075">
    <property type="entry name" value="CARRIER"/>
    <property type="match status" value="3"/>
</dbReference>
<dbReference type="InterPro" id="IPR009081">
    <property type="entry name" value="PP-bd_ACP"/>
</dbReference>
<dbReference type="FunFam" id="3.40.50.980:FF:000001">
    <property type="entry name" value="Non-ribosomal peptide synthetase"/>
    <property type="match status" value="3"/>
</dbReference>
<organism evidence="8">
    <name type="scientific">Salmonella enterica I</name>
    <dbReference type="NCBI Taxonomy" id="59201"/>
    <lineage>
        <taxon>Bacteria</taxon>
        <taxon>Pseudomonadati</taxon>
        <taxon>Pseudomonadota</taxon>
        <taxon>Gammaproteobacteria</taxon>
        <taxon>Enterobacterales</taxon>
        <taxon>Enterobacteriaceae</taxon>
        <taxon>Salmonella</taxon>
    </lineage>
</organism>
<feature type="domain" description="Carrier" evidence="7">
    <location>
        <begin position="2731"/>
        <end position="2806"/>
    </location>
</feature>
<dbReference type="SUPFAM" id="SSF47336">
    <property type="entry name" value="ACP-like"/>
    <property type="match status" value="3"/>
</dbReference>
<dbReference type="GO" id="GO:0031177">
    <property type="term" value="F:phosphopantetheine binding"/>
    <property type="evidence" value="ECO:0007669"/>
    <property type="project" value="InterPro"/>
</dbReference>
<dbReference type="NCBIfam" id="TIGR01733">
    <property type="entry name" value="AA-adenyl-dom"/>
    <property type="match status" value="3"/>
</dbReference>
<protein>
    <submittedName>
        <fullName evidence="8">Non-ribosomal peptide synthetase</fullName>
    </submittedName>
</protein>
<dbReference type="SUPFAM" id="SSF56801">
    <property type="entry name" value="Acetyl-CoA synthetase-like"/>
    <property type="match status" value="3"/>
</dbReference>
<keyword evidence="4" id="KW-0597">Phosphoprotein</keyword>
<dbReference type="NCBIfam" id="NF003417">
    <property type="entry name" value="PRK04813.1"/>
    <property type="match status" value="3"/>
</dbReference>
<keyword evidence="5" id="KW-0436">Ligase</keyword>
<dbReference type="EMBL" id="AAIYJT010000052">
    <property type="protein sequence ID" value="ECJ4452339.1"/>
    <property type="molecule type" value="Genomic_DNA"/>
</dbReference>
<dbReference type="GO" id="GO:0016874">
    <property type="term" value="F:ligase activity"/>
    <property type="evidence" value="ECO:0007669"/>
    <property type="project" value="UniProtKB-KW"/>
</dbReference>
<keyword evidence="6" id="KW-0175">Coiled coil</keyword>
<dbReference type="InterPro" id="IPR025110">
    <property type="entry name" value="AMP-bd_C"/>
</dbReference>
<dbReference type="FunFam" id="3.40.50.12780:FF:000012">
    <property type="entry name" value="Non-ribosomal peptide synthetase"/>
    <property type="match status" value="2"/>
</dbReference>
<dbReference type="CDD" id="cd19531">
    <property type="entry name" value="LCL_NRPS-like"/>
    <property type="match status" value="1"/>
</dbReference>
<reference evidence="8" key="1">
    <citation type="submission" date="2018-08" db="EMBL/GenBank/DDBJ databases">
        <authorList>
            <consortium name="GenomeTrakr network: Whole genome sequencing for foodborne pathogen traceback"/>
        </authorList>
    </citation>
    <scope>NUCLEOTIDE SEQUENCE</scope>
    <source>
        <strain evidence="8">FDA00000611</strain>
    </source>
</reference>
<dbReference type="Gene3D" id="3.30.559.10">
    <property type="entry name" value="Chloramphenicol acetyltransferase-like domain"/>
    <property type="match status" value="2"/>
</dbReference>
<dbReference type="InterPro" id="IPR020845">
    <property type="entry name" value="AMP-binding_CS"/>
</dbReference>
<evidence type="ECO:0000256" key="2">
    <source>
        <dbReference type="ARBA" id="ARBA00006432"/>
    </source>
</evidence>
<dbReference type="Gene3D" id="3.40.50.980">
    <property type="match status" value="6"/>
</dbReference>
<dbReference type="InterPro" id="IPR000873">
    <property type="entry name" value="AMP-dep_synth/lig_dom"/>
</dbReference>
<dbReference type="Pfam" id="PF13193">
    <property type="entry name" value="AMP-binding_C"/>
    <property type="match status" value="2"/>
</dbReference>
<dbReference type="FunFam" id="3.30.300.30:FF:000010">
    <property type="entry name" value="Enterobactin synthetase component F"/>
    <property type="match status" value="1"/>
</dbReference>
<dbReference type="PROSITE" id="PS00455">
    <property type="entry name" value="AMP_BINDING"/>
    <property type="match status" value="3"/>
</dbReference>
<dbReference type="InterPro" id="IPR036736">
    <property type="entry name" value="ACP-like_sf"/>
</dbReference>
<dbReference type="SUPFAM" id="SSF52777">
    <property type="entry name" value="CoA-dependent acyltransferases"/>
    <property type="match status" value="4"/>
</dbReference>
<proteinExistence type="inferred from homology"/>
<dbReference type="Gene3D" id="1.10.1200.10">
    <property type="entry name" value="ACP-like"/>
    <property type="match status" value="3"/>
</dbReference>
<feature type="domain" description="Carrier" evidence="7">
    <location>
        <begin position="578"/>
        <end position="653"/>
    </location>
</feature>
<evidence type="ECO:0000313" key="8">
    <source>
        <dbReference type="EMBL" id="ECJ4452339.1"/>
    </source>
</evidence>
<dbReference type="Gene3D" id="2.30.38.10">
    <property type="entry name" value="Luciferase, Domain 3"/>
    <property type="match status" value="3"/>
</dbReference>
<dbReference type="FunFam" id="2.30.38.10:FF:000001">
    <property type="entry name" value="Non-ribosomal peptide synthetase PvdI"/>
    <property type="match status" value="2"/>
</dbReference>
<dbReference type="Gene3D" id="3.30.300.30">
    <property type="match status" value="3"/>
</dbReference>
<dbReference type="InterPro" id="IPR023213">
    <property type="entry name" value="CAT-like_dom_sf"/>
</dbReference>
<comment type="caution">
    <text evidence="8">The sequence shown here is derived from an EMBL/GenBank/DDBJ whole genome shotgun (WGS) entry which is preliminary data.</text>
</comment>
<dbReference type="PANTHER" id="PTHR45527">
    <property type="entry name" value="NONRIBOSOMAL PEPTIDE SYNTHETASE"/>
    <property type="match status" value="1"/>
</dbReference>
<feature type="domain" description="Carrier" evidence="7">
    <location>
        <begin position="1659"/>
        <end position="1733"/>
    </location>
</feature>
<dbReference type="GO" id="GO:0043041">
    <property type="term" value="P:amino acid activation for nonribosomal peptide biosynthetic process"/>
    <property type="evidence" value="ECO:0007669"/>
    <property type="project" value="TreeGrafter"/>
</dbReference>
<dbReference type="InterPro" id="IPR010071">
    <property type="entry name" value="AA_adenyl_dom"/>
</dbReference>
<dbReference type="FunFam" id="3.30.300.30:FF:000015">
    <property type="entry name" value="Nonribosomal peptide synthase SidD"/>
    <property type="match status" value="1"/>
</dbReference>
<comment type="cofactor">
    <cofactor evidence="1">
        <name>pantetheine 4'-phosphate</name>
        <dbReference type="ChEBI" id="CHEBI:47942"/>
    </cofactor>
</comment>
<evidence type="ECO:0000256" key="3">
    <source>
        <dbReference type="ARBA" id="ARBA00022450"/>
    </source>
</evidence>
<dbReference type="SMART" id="SM00823">
    <property type="entry name" value="PKS_PP"/>
    <property type="match status" value="2"/>
</dbReference>
<dbReference type="Pfam" id="PF00550">
    <property type="entry name" value="PP-binding"/>
    <property type="match status" value="3"/>
</dbReference>
<dbReference type="Gene3D" id="3.30.559.30">
    <property type="entry name" value="Nonribosomal peptide synthetase, condensation domain"/>
    <property type="match status" value="2"/>
</dbReference>
<dbReference type="InterPro" id="IPR001242">
    <property type="entry name" value="Condensation_dom"/>
</dbReference>
<keyword evidence="3" id="KW-0596">Phosphopantetheine</keyword>
<sequence length="2814" mass="319935">MQSHPIRAPTPILVNIYKVIQMKILNVNYGLNDVDFDRIFLQWNDTNRPFPIDKTIHQLFEEQVEKTPENIALVFGSESLTYRQLNQRANQLAVHLRREYKAKTAKDLQPNTLIALRLERSLEMVISVLAVLKAGGAYVPIEPGYPQDRMNFILDDIDAQVILTQKHLVEALPSQVQYVITDLDSQYYQNTSTLNLDPYATAQDLAYVIYTSGTTGRPKGVMIPHRGIVNRLTWMQAEYPLSEQDVVLQKTPYVFDVSVWELFWAHWYGARLVMAKPDGHKDSSYLYQLINKERVTTLHFVPSMLDAYNAYLIANELRINKSIKTMFCSGEALQSITVNQTYSNSNNEQFRLHNLYGPTEASIDVTYYATQAGHAVFIGKPIANTRTYILDEEKCPVAVGAVGELYLGGAGLALGYLNREELTAERFVENDFATEDDIKNGYTKLYKTGDLAQWTEDGYIAYRGRNDDQVKIRGYRIELGEIESRIREVVGIEQACVLAKTRDTDIGSNKYLVAYYSVRAGHDTAEVKIVSALSKYLPDYMVPNIFVRLENFPLTVNGKLDKKSLPEPALTDTESYIEPSNELELEICSIWEKVLRVEKVGVTDNFFKIGGDSILAILLSAKMSELLDYEVNVADILKYRNIKNIMADAPKNKKIVIPRVEQETSTLSYAQERLWFVEQYEEATSAYHIPCLYKLSATANVEWVKKAIQAVVDRHAILRTTIEQSDNHDIQRIHASPLVIKEQPLTVAANYAEIVSREINTPFDLKNEYPIKVTLYQVLDDEPHYLLLVNFHHIATDGWSIDIFERDFQYFYNAYATKQEPTLPALSIQYMDYAVWQRDYLQQSINQDQVNYWKAKLAGYPTLELQTDYPRPNRICYQGKHECFSIDAEISRALRALAKQSNCTLHTVTLSIFSLLLSKYCHQTDIVTGTPIANRHFAQTQDLIGLFINVQVNRVEIDSDQTFKELIQKVQQDQVEAQKHQDIPFEKIVEELDVERDISRHPIFQIMFGVQGFGEINPNNSREHSNPLIPCPSLNDIYEYARFDMEFFIDDRQDDLHGIIRYASKLFKPDTIRQLILHYKFLVEEIIKSGDVKIEAINMLSNHETKKLTIDWNKTDKEFPKNKTIYSLFEEQALRTPDSIAVSFEGTSLTYADLNDKANRLARKIRTIYQQRVAKTLQPDTLIALYLDRSVEMMVAVLAVLKAGAAYVPIDPGYPMERCRFMLEDTQSELILTLKSIVNNHSRPVEDNLTQQGYAQSKLLVIDLDEPLYQQMDGSNLEPYANADHLAYVIYTSGTTGKPKGAMLPHRGVVNRIMWMQSMYPLSSTDVVLQKTPYVFDVSVWELFWAHWYGAKLVLAKPDGHKDSNYLNSLIISENITTLHFVPSMLEAYNGFLLSNRYGLPGTIKQMFCSGEALYETTVNQIYDLAQNPTFRLHNLYGPTEASIDVTYFETQKGKPVLIGKPIDNIRTYILDENKHVVPVGVVGELYLGGVGLARGYLNRPELTAERFVENTFSTETDLQNGYTKLYKTGDLVRWLPDGNIAYIGRNDDQVKIRGHRIELDEIANKLRSIAGINQACVLVKKRETSSGVSLYLVAYYTETQTGLINDESLLSELAKELPDYMLPGAFVRLEAFPLTINGKLDRRLLPDPVLNNSKNFVAPRDSLETALCHIWQEVLGLDQVGVTDNFFRMGGDSILAIRVVYLCAQKGYHLGVVNLFLSPTIERLADYIRNSQDQLASSVVSKDYQTFSLVDHARLPYDYQSQFEDIYPVSYTQLGIISENLKHERLTHTDNFHFKVLHPYSPEKVRATLFDLLTRHELLRSVINSSPEYDFLICNKKAYLAEDYIYIHQLSLEEYQVFDGEAFGHARFANDPVLNDMGQTLFQLHVITCEQDTSSFILVGLFNHVIADGWSLNLFSSQFMQLYLGEDKPVFANSMKYAEFVANEQGCVANNTNKAFWLNYLRDYERRDNLVLRSSIQLIEHEVAPTSVRIDILLIEKAYKLCEKLQINIDIIFMAATYAFMSKFMASDDVTVGYVQNNRPEQPGSENTFGYFLNLVPFRINYQGNDSTGLLDVINAQRNDILKYKQYPYPLMQKELGLSEAIFNMAFNYISFKGIDEYAGKDIDIYMNTGLEDVPAYVEVRDMNGEFSIQLNFKDGMVDAYYHQSLTKYYLFYLESIINQHEIKDLMPAEHEKLLLSWNNTDAEYPKDRTLHQLFEAQVEMHPNSIAVVFEDEKLTYRELNQRANQLAHEIRAQYRARQGRDLRPDTLIALYQDRSLEMVVGILAILKAGAAYVPLSPDYPRERATFILEDIQTSFILTQQIYLSRLDSWVSLLTVQPTLLATDIVNKFASQPSANLEHLEQSSNLAYVIYTSGTTGKPKGVMVEHDGVASFALNNNYLNAGDVNIVASLSPHVFDGFIFDLFFPLLNGKSVVLFSKEAVLELPEFISKLSYHNVDSLFITTALLGALMANGSLHGSNLRNILFGGEKADVKLVSACMQMHPELSFTHVYGPTECVVYATSCRLAPTSTETLPIGKALQGKRLYVLSSSNRPVPIGVPGELYIGGAGLARGYLNRPELTSERFIDNPFATKADVEKGYTRLYKTGDLVRWLPDGNVEYLGRNDLQIKINGYRIELGEIESALTALPEVKQAVVIDHAHEGQKYLAAYLLMQAGETLEPRALRNELSKTLPDYMLPATFTQIDAVPLTINGKLDMRALPEPSFVSVGSYTSPRNQQEEEICAIWQDVLGLQRVGINDDFFKIGGESITAIRLALRMTAELNSKISVANIFCYKTISSLLENVSATSQSITYGEL</sequence>
<dbReference type="PANTHER" id="PTHR45527:SF1">
    <property type="entry name" value="FATTY ACID SYNTHASE"/>
    <property type="match status" value="1"/>
</dbReference>
<evidence type="ECO:0000256" key="5">
    <source>
        <dbReference type="ARBA" id="ARBA00022598"/>
    </source>
</evidence>
<dbReference type="PROSITE" id="PS00012">
    <property type="entry name" value="PHOSPHOPANTETHEINE"/>
    <property type="match status" value="1"/>
</dbReference>
<dbReference type="CDD" id="cd05930">
    <property type="entry name" value="A_NRPS"/>
    <property type="match status" value="3"/>
</dbReference>
<dbReference type="InterPro" id="IPR020806">
    <property type="entry name" value="PKS_PP-bd"/>
</dbReference>
<accession>A0A3V0T7L7</accession>
<evidence type="ECO:0000256" key="1">
    <source>
        <dbReference type="ARBA" id="ARBA00001957"/>
    </source>
</evidence>
<dbReference type="GO" id="GO:0005737">
    <property type="term" value="C:cytoplasm"/>
    <property type="evidence" value="ECO:0007669"/>
    <property type="project" value="TreeGrafter"/>
</dbReference>
<dbReference type="Pfam" id="PF00668">
    <property type="entry name" value="Condensation"/>
    <property type="match status" value="2"/>
</dbReference>
<gene>
    <name evidence="8" type="ORF">AHU48_24685</name>
</gene>
<evidence type="ECO:0000256" key="6">
    <source>
        <dbReference type="SAM" id="Coils"/>
    </source>
</evidence>
<dbReference type="GO" id="GO:0044550">
    <property type="term" value="P:secondary metabolite biosynthetic process"/>
    <property type="evidence" value="ECO:0007669"/>
    <property type="project" value="UniProtKB-ARBA"/>
</dbReference>
<dbReference type="FunFam" id="1.10.1200.10:FF:000005">
    <property type="entry name" value="Nonribosomal peptide synthetase 1"/>
    <property type="match status" value="2"/>
</dbReference>
<evidence type="ECO:0000256" key="4">
    <source>
        <dbReference type="ARBA" id="ARBA00022553"/>
    </source>
</evidence>
<dbReference type="InterPro" id="IPR006162">
    <property type="entry name" value="Ppantetheine_attach_site"/>
</dbReference>
<name>A0A3V0T7L7_SALET</name>
<feature type="coiled-coil region" evidence="6">
    <location>
        <begin position="2231"/>
        <end position="2258"/>
    </location>
</feature>
<dbReference type="FunFam" id="3.40.50.980:FF:000002">
    <property type="entry name" value="Enterobactin synthetase component F"/>
    <property type="match status" value="1"/>
</dbReference>
<evidence type="ECO:0000259" key="7">
    <source>
        <dbReference type="PROSITE" id="PS50075"/>
    </source>
</evidence>
<dbReference type="Pfam" id="PF00501">
    <property type="entry name" value="AMP-binding"/>
    <property type="match status" value="3"/>
</dbReference>